<dbReference type="RefSeq" id="WP_090922234.1">
    <property type="nucleotide sequence ID" value="NZ_CP016180.1"/>
</dbReference>
<evidence type="ECO:0000313" key="3">
    <source>
        <dbReference type="Proteomes" id="UP000198883"/>
    </source>
</evidence>
<keyword evidence="4" id="KW-1185">Reference proteome</keyword>
<organism evidence="2 3">
    <name type="scientific">Phocoenobacter skyensis</name>
    <dbReference type="NCBI Taxonomy" id="97481"/>
    <lineage>
        <taxon>Bacteria</taxon>
        <taxon>Pseudomonadati</taxon>
        <taxon>Pseudomonadota</taxon>
        <taxon>Gammaproteobacteria</taxon>
        <taxon>Pasteurellales</taxon>
        <taxon>Pasteurellaceae</taxon>
        <taxon>Phocoenobacter</taxon>
    </lineage>
</organism>
<sequence length="63" mass="6914">MNNENKCFDCGISLADAIALNGVACTIRALIEALNKEGNLIQIDEIKNIIYLCSNKNKIKGFL</sequence>
<reference evidence="1 4" key="3">
    <citation type="journal article" date="2023" name="Front. Microbiol.">
        <title>Phylogeography and host specificity of Pasteurellaceae pathogenic to sea-farmed fish in the north-east Atlantic.</title>
        <authorList>
            <person name="Gulla S."/>
            <person name="Colquhoun D.J."/>
            <person name="Olsen A.B."/>
            <person name="Spilsberg B."/>
            <person name="Lagesen K."/>
            <person name="Aakesson C.P."/>
            <person name="Strom S."/>
            <person name="Manji F."/>
            <person name="Birkbeck T.H."/>
            <person name="Nilsen H.K."/>
        </authorList>
    </citation>
    <scope>NUCLEOTIDE SEQUENCE [LARGE SCALE GENOMIC DNA]</scope>
    <source>
        <strain evidence="1 4">VIO11850</strain>
    </source>
</reference>
<dbReference type="EMBL" id="JASAVS010000017">
    <property type="protein sequence ID" value="MDP8085823.1"/>
    <property type="molecule type" value="Genomic_DNA"/>
</dbReference>
<name>A0A1H7Y3K2_9PAST</name>
<dbReference type="GeneID" id="83544254"/>
<dbReference type="Proteomes" id="UP001224812">
    <property type="component" value="Unassembled WGS sequence"/>
</dbReference>
<evidence type="ECO:0000313" key="4">
    <source>
        <dbReference type="Proteomes" id="UP001224812"/>
    </source>
</evidence>
<dbReference type="EMBL" id="FOBN01000016">
    <property type="protein sequence ID" value="SEM40541.1"/>
    <property type="molecule type" value="Genomic_DNA"/>
</dbReference>
<reference evidence="2" key="1">
    <citation type="submission" date="2016-10" db="EMBL/GenBank/DDBJ databases">
        <authorList>
            <person name="de Groot N.N."/>
        </authorList>
    </citation>
    <scope>NUCLEOTIDE SEQUENCE [LARGE SCALE GENOMIC DNA]</scope>
    <source>
        <strain evidence="2">DSM 24204</strain>
    </source>
</reference>
<gene>
    <name evidence="1" type="ORF">QJT92_07815</name>
    <name evidence="2" type="ORF">SAMN05444853_11613</name>
</gene>
<accession>A0A1H7Y3K2</accession>
<proteinExistence type="predicted"/>
<evidence type="ECO:0000313" key="1">
    <source>
        <dbReference type="EMBL" id="MDP8085823.1"/>
    </source>
</evidence>
<dbReference type="Proteomes" id="UP000198883">
    <property type="component" value="Unassembled WGS sequence"/>
</dbReference>
<protein>
    <submittedName>
        <fullName evidence="2">Uncharacterized protein</fullName>
    </submittedName>
</protein>
<evidence type="ECO:0000313" key="2">
    <source>
        <dbReference type="EMBL" id="SEM40541.1"/>
    </source>
</evidence>
<dbReference type="STRING" id="97481.SAMN05444853_11613"/>
<dbReference type="AlphaFoldDB" id="A0A1H7Y3K2"/>
<reference evidence="3" key="2">
    <citation type="submission" date="2016-10" db="EMBL/GenBank/DDBJ databases">
        <authorList>
            <person name="Varghese N."/>
            <person name="Submissions S."/>
        </authorList>
    </citation>
    <scope>NUCLEOTIDE SEQUENCE [LARGE SCALE GENOMIC DNA]</scope>
    <source>
        <strain evidence="3">DSM 24204</strain>
    </source>
</reference>